<dbReference type="HOGENOM" id="CLU_086140_1_0_1"/>
<dbReference type="EMBL" id="KN823044">
    <property type="protein sequence ID" value="KIO25316.1"/>
    <property type="molecule type" value="Genomic_DNA"/>
</dbReference>
<evidence type="ECO:0000313" key="3">
    <source>
        <dbReference type="EMBL" id="KIO25316.1"/>
    </source>
</evidence>
<dbReference type="SUPFAM" id="SSF158997">
    <property type="entry name" value="Trm112p-like"/>
    <property type="match status" value="1"/>
</dbReference>
<keyword evidence="4" id="KW-1185">Reference proteome</keyword>
<dbReference type="CDD" id="cd21089">
    <property type="entry name" value="Trm112-like"/>
    <property type="match status" value="1"/>
</dbReference>
<reference evidence="4" key="2">
    <citation type="submission" date="2015-01" db="EMBL/GenBank/DDBJ databases">
        <title>Evolutionary Origins and Diversification of the Mycorrhizal Mutualists.</title>
        <authorList>
            <consortium name="DOE Joint Genome Institute"/>
            <consortium name="Mycorrhizal Genomics Consortium"/>
            <person name="Kohler A."/>
            <person name="Kuo A."/>
            <person name="Nagy L.G."/>
            <person name="Floudas D."/>
            <person name="Copeland A."/>
            <person name="Barry K.W."/>
            <person name="Cichocki N."/>
            <person name="Veneault-Fourrey C."/>
            <person name="LaButti K."/>
            <person name="Lindquist E.A."/>
            <person name="Lipzen A."/>
            <person name="Lundell T."/>
            <person name="Morin E."/>
            <person name="Murat C."/>
            <person name="Riley R."/>
            <person name="Ohm R."/>
            <person name="Sun H."/>
            <person name="Tunlid A."/>
            <person name="Henrissat B."/>
            <person name="Grigoriev I.V."/>
            <person name="Hibbett D.S."/>
            <person name="Martin F."/>
        </authorList>
    </citation>
    <scope>NUCLEOTIDE SEQUENCE [LARGE SCALE GENOMIC DNA]</scope>
    <source>
        <strain evidence="4">MUT 4182</strain>
    </source>
</reference>
<accession>A0A0C3QGB2</accession>
<dbReference type="OrthoDB" id="2187549at2759"/>
<gene>
    <name evidence="3" type="ORF">M407DRAFT_244111</name>
</gene>
<dbReference type="Gene3D" id="2.20.25.10">
    <property type="match status" value="1"/>
</dbReference>
<dbReference type="AlphaFoldDB" id="A0A0C3QGB2"/>
<evidence type="ECO:0008006" key="5">
    <source>
        <dbReference type="Google" id="ProtNLM"/>
    </source>
</evidence>
<dbReference type="Pfam" id="PF03966">
    <property type="entry name" value="Trm112p"/>
    <property type="match status" value="1"/>
</dbReference>
<protein>
    <recommendedName>
        <fullName evidence="5">Trm112p-domain-containing protein</fullName>
    </recommendedName>
</protein>
<dbReference type="InterPro" id="IPR005651">
    <property type="entry name" value="Trm112-like"/>
</dbReference>
<sequence length="127" mass="14460">MVRLITHNLLACHVKGCDSNNFPLTFSDAEVEIRETEYNAEFLKGFFPKLEWKALVDSARQLGDVSLPETPPIDYDSNEEFLRALHHVLLEIHVQEGSMICPNCKHVYRIQSGIPNMLLAEHEVAGR</sequence>
<name>A0A0C3QGB2_9AGAM</name>
<dbReference type="GO" id="GO:0070476">
    <property type="term" value="P:rRNA (guanine-N7)-methylation"/>
    <property type="evidence" value="ECO:0007669"/>
    <property type="project" value="TreeGrafter"/>
</dbReference>
<dbReference type="GO" id="GO:0030488">
    <property type="term" value="P:tRNA methylation"/>
    <property type="evidence" value="ECO:0007669"/>
    <property type="project" value="TreeGrafter"/>
</dbReference>
<comment type="subunit">
    <text evidence="2">Interacts with TRM9.</text>
</comment>
<evidence type="ECO:0000256" key="1">
    <source>
        <dbReference type="ARBA" id="ARBA00007980"/>
    </source>
</evidence>
<evidence type="ECO:0000256" key="2">
    <source>
        <dbReference type="ARBA" id="ARBA00065633"/>
    </source>
</evidence>
<evidence type="ECO:0000313" key="4">
    <source>
        <dbReference type="Proteomes" id="UP000054248"/>
    </source>
</evidence>
<dbReference type="GO" id="GO:0046982">
    <property type="term" value="F:protein heterodimerization activity"/>
    <property type="evidence" value="ECO:0007669"/>
    <property type="project" value="InterPro"/>
</dbReference>
<dbReference type="FunFam" id="2.20.25.10:FF:000018">
    <property type="entry name" value="Multifunctional methyltransferase subunit TRM112-like B"/>
    <property type="match status" value="1"/>
</dbReference>
<proteinExistence type="inferred from homology"/>
<dbReference type="InterPro" id="IPR039127">
    <property type="entry name" value="Trm112"/>
</dbReference>
<reference evidence="3 4" key="1">
    <citation type="submission" date="2014-04" db="EMBL/GenBank/DDBJ databases">
        <authorList>
            <consortium name="DOE Joint Genome Institute"/>
            <person name="Kuo A."/>
            <person name="Girlanda M."/>
            <person name="Perotto S."/>
            <person name="Kohler A."/>
            <person name="Nagy L.G."/>
            <person name="Floudas D."/>
            <person name="Copeland A."/>
            <person name="Barry K.W."/>
            <person name="Cichocki N."/>
            <person name="Veneault-Fourrey C."/>
            <person name="LaButti K."/>
            <person name="Lindquist E.A."/>
            <person name="Lipzen A."/>
            <person name="Lundell T."/>
            <person name="Morin E."/>
            <person name="Murat C."/>
            <person name="Sun H."/>
            <person name="Tunlid A."/>
            <person name="Henrissat B."/>
            <person name="Grigoriev I.V."/>
            <person name="Hibbett D.S."/>
            <person name="Martin F."/>
            <person name="Nordberg H.P."/>
            <person name="Cantor M.N."/>
            <person name="Hua S.X."/>
        </authorList>
    </citation>
    <scope>NUCLEOTIDE SEQUENCE [LARGE SCALE GENOMIC DNA]</scope>
    <source>
        <strain evidence="3 4">MUT 4182</strain>
    </source>
</reference>
<dbReference type="STRING" id="1051891.A0A0C3QGB2"/>
<comment type="similarity">
    <text evidence="1">Belongs to the TRM112 family.</text>
</comment>
<dbReference type="PANTHER" id="PTHR12773">
    <property type="entry name" value="UPF0315 PROTEIN-RELATED"/>
    <property type="match status" value="1"/>
</dbReference>
<dbReference type="PANTHER" id="PTHR12773:SF0">
    <property type="entry name" value="MULTIFUNCTIONAL METHYLTRANSFERASE SUBUNIT TRM112-LIKE PROTEIN"/>
    <property type="match status" value="1"/>
</dbReference>
<organism evidence="3 4">
    <name type="scientific">Tulasnella calospora MUT 4182</name>
    <dbReference type="NCBI Taxonomy" id="1051891"/>
    <lineage>
        <taxon>Eukaryota</taxon>
        <taxon>Fungi</taxon>
        <taxon>Dikarya</taxon>
        <taxon>Basidiomycota</taxon>
        <taxon>Agaricomycotina</taxon>
        <taxon>Agaricomycetes</taxon>
        <taxon>Cantharellales</taxon>
        <taxon>Tulasnellaceae</taxon>
        <taxon>Tulasnella</taxon>
    </lineage>
</organism>
<dbReference type="Proteomes" id="UP000054248">
    <property type="component" value="Unassembled WGS sequence"/>
</dbReference>